<dbReference type="RefSeq" id="XP_004828971.1">
    <property type="nucleotide sequence ID" value="XM_004828914.1"/>
</dbReference>
<comment type="subcellular location">
    <subcellularLocation>
        <location evidence="1">Nucleus</location>
    </subcellularLocation>
</comment>
<feature type="compositionally biased region" description="Basic and acidic residues" evidence="10">
    <location>
        <begin position="305"/>
        <end position="319"/>
    </location>
</feature>
<feature type="repeat" description="WD" evidence="9">
    <location>
        <begin position="397"/>
        <end position="439"/>
    </location>
</feature>
<dbReference type="GO" id="GO:0003729">
    <property type="term" value="F:mRNA binding"/>
    <property type="evidence" value="ECO:0007669"/>
    <property type="project" value="TreeGrafter"/>
</dbReference>
<evidence type="ECO:0000256" key="4">
    <source>
        <dbReference type="ARBA" id="ARBA00022728"/>
    </source>
</evidence>
<keyword evidence="4" id="KW-0747">Spliceosome</keyword>
<dbReference type="EMBL" id="CP001669">
    <property type="protein sequence ID" value="AFZ79305.1"/>
    <property type="molecule type" value="Genomic_DNA"/>
</dbReference>
<keyword evidence="6" id="KW-0508">mRNA splicing</keyword>
<protein>
    <recommendedName>
        <fullName evidence="8">Pre-mRNA-processing factor 17</fullName>
    </recommendedName>
</protein>
<feature type="repeat" description="WD" evidence="9">
    <location>
        <begin position="526"/>
        <end position="558"/>
    </location>
</feature>
<accession>L0AUT3</accession>
<dbReference type="CDD" id="cd00200">
    <property type="entry name" value="WD40"/>
    <property type="match status" value="1"/>
</dbReference>
<evidence type="ECO:0000256" key="6">
    <source>
        <dbReference type="ARBA" id="ARBA00023187"/>
    </source>
</evidence>
<evidence type="ECO:0000256" key="2">
    <source>
        <dbReference type="ARBA" id="ARBA00022574"/>
    </source>
</evidence>
<dbReference type="InterPro" id="IPR032847">
    <property type="entry name" value="PRPF17"/>
</dbReference>
<dbReference type="InterPro" id="IPR001680">
    <property type="entry name" value="WD40_rpt"/>
</dbReference>
<dbReference type="KEGG" id="beq:BEWA_021530"/>
<dbReference type="VEuPathDB" id="PiroplasmaDB:BEWA_021530"/>
<keyword evidence="7" id="KW-0539">Nucleus</keyword>
<evidence type="ECO:0000256" key="9">
    <source>
        <dbReference type="PROSITE-ProRule" id="PRU00221"/>
    </source>
</evidence>
<feature type="repeat" description="WD" evidence="9">
    <location>
        <begin position="659"/>
        <end position="692"/>
    </location>
</feature>
<dbReference type="OrthoDB" id="10257301at2759"/>
<name>L0AUT3_THEEQ</name>
<evidence type="ECO:0000313" key="12">
    <source>
        <dbReference type="Proteomes" id="UP000031512"/>
    </source>
</evidence>
<dbReference type="SUPFAM" id="SSF50978">
    <property type="entry name" value="WD40 repeat-like"/>
    <property type="match status" value="1"/>
</dbReference>
<keyword evidence="3" id="KW-0507">mRNA processing</keyword>
<dbReference type="GO" id="GO:0071013">
    <property type="term" value="C:catalytic step 2 spliceosome"/>
    <property type="evidence" value="ECO:0007669"/>
    <property type="project" value="InterPro"/>
</dbReference>
<organism evidence="11 12">
    <name type="scientific">Theileria equi strain WA</name>
    <dbReference type="NCBI Taxonomy" id="1537102"/>
    <lineage>
        <taxon>Eukaryota</taxon>
        <taxon>Sar</taxon>
        <taxon>Alveolata</taxon>
        <taxon>Apicomplexa</taxon>
        <taxon>Aconoidasida</taxon>
        <taxon>Piroplasmida</taxon>
        <taxon>Theileriidae</taxon>
        <taxon>Theileria</taxon>
    </lineage>
</organism>
<gene>
    <name evidence="11" type="ORF">BEWA_021530</name>
</gene>
<sequence length="692" mass="77307">MDLLGSYDSEGDLSDSNSNGKNHTNDATHCDKELQNTDLSHAARSLLFNASNGKNLGPFKKHKVDDITLLKTDFDDSSTKLSSRVHAEYYKSKISASRNPKDHETAGHVTNTALKGETVLYSAPKTGELSILGVEIGSRTSESIILSQFDNFTPELEQDKPSLEGKQDKTSKALVREHARNHEDVLEVNYSVDHPSYKSASSIVQNALAITEGRSILPLAFESVGGVYSTPSGISEKIYYNDVSFQNEILKNDLLIAQSHEDRNVDLKRRRRLTQSEIHSEDIFGPWIPFEEGELPVPSPAVSEPTEKEKDSAKTKTRDTGVALPRVNPSDALDRNEVIVDDGKQHTKFNGIVVSTFHKKIDPDRTYSSWVIPPKNAKVADVNTYKAGLPKQEIHTYVGHSMAVQKILYFPKTGHYLLSASMDGFVKIWDSNNNRRCVRTYKGHCKGVRDINFASDDGNRFFSCGFDSTVIQWDTEYGKITGVYPIDKTPYCVTVHPTDENVFIVGGENKKACQFDARSGNIVLEYSEHLGCVNTVTFIDNNRKILTTADDKKMLVWEYNVPVVVKHIGNPSMHSVPAVVTHPSDKFVLGQSMDNQIVVYESSGSRFKFYGRKKFRGHQNSGYAIKPSCSPDGKFIASGDSRGKIFIWDWKTCRSLQTLTGHKAVTMDCKWHPTQTSRLATCSWDGTIKLWD</sequence>
<evidence type="ECO:0000256" key="1">
    <source>
        <dbReference type="ARBA" id="ARBA00004123"/>
    </source>
</evidence>
<reference evidence="11 12" key="1">
    <citation type="journal article" date="2012" name="BMC Genomics">
        <title>Comparative genomic analysis and phylogenetic position of Theileria equi.</title>
        <authorList>
            <person name="Kappmeyer L.S."/>
            <person name="Thiagarajan M."/>
            <person name="Herndon D.R."/>
            <person name="Ramsay J.D."/>
            <person name="Caler E."/>
            <person name="Djikeng A."/>
            <person name="Gillespie J.J."/>
            <person name="Lau A.O."/>
            <person name="Roalson E.H."/>
            <person name="Silva J.C."/>
            <person name="Silva M.G."/>
            <person name="Suarez C.E."/>
            <person name="Ueti M.W."/>
            <person name="Nene V.M."/>
            <person name="Mealey R.H."/>
            <person name="Knowles D.P."/>
            <person name="Brayton K.A."/>
        </authorList>
    </citation>
    <scope>NUCLEOTIDE SEQUENCE [LARGE SCALE GENOMIC DNA]</scope>
    <source>
        <strain evidence="11 12">WA</strain>
    </source>
</reference>
<evidence type="ECO:0000256" key="7">
    <source>
        <dbReference type="ARBA" id="ARBA00023242"/>
    </source>
</evidence>
<evidence type="ECO:0000256" key="8">
    <source>
        <dbReference type="ARBA" id="ARBA00068146"/>
    </source>
</evidence>
<dbReference type="PROSITE" id="PS50082">
    <property type="entry name" value="WD_REPEATS_2"/>
    <property type="match status" value="5"/>
</dbReference>
<dbReference type="FunFam" id="2.130.10.10:FF:000034">
    <property type="entry name" value="Pre-mRNA-processing factor 17, putative"/>
    <property type="match status" value="1"/>
</dbReference>
<dbReference type="SMART" id="SM00320">
    <property type="entry name" value="WD40"/>
    <property type="match status" value="6"/>
</dbReference>
<feature type="repeat" description="WD" evidence="9">
    <location>
        <begin position="630"/>
        <end position="658"/>
    </location>
</feature>
<evidence type="ECO:0000256" key="3">
    <source>
        <dbReference type="ARBA" id="ARBA00022664"/>
    </source>
</evidence>
<evidence type="ECO:0000256" key="10">
    <source>
        <dbReference type="SAM" id="MobiDB-lite"/>
    </source>
</evidence>
<dbReference type="STRING" id="1537102.L0AUT3"/>
<dbReference type="Proteomes" id="UP000031512">
    <property type="component" value="Chromosome 1"/>
</dbReference>
<dbReference type="AlphaFoldDB" id="L0AUT3"/>
<dbReference type="PROSITE" id="PS50294">
    <property type="entry name" value="WD_REPEATS_REGION"/>
    <property type="match status" value="2"/>
</dbReference>
<dbReference type="InterPro" id="IPR036322">
    <property type="entry name" value="WD40_repeat_dom_sf"/>
</dbReference>
<dbReference type="PANTHER" id="PTHR43979:SF1">
    <property type="entry name" value="PRE-MRNA-PROCESSING FACTOR 17"/>
    <property type="match status" value="1"/>
</dbReference>
<dbReference type="eggNOG" id="KOG0282">
    <property type="taxonomic scope" value="Eukaryota"/>
</dbReference>
<keyword evidence="11" id="KW-0808">Transferase</keyword>
<feature type="repeat" description="WD" evidence="9">
    <location>
        <begin position="441"/>
        <end position="483"/>
    </location>
</feature>
<keyword evidence="2 9" id="KW-0853">WD repeat</keyword>
<dbReference type="Pfam" id="PF00400">
    <property type="entry name" value="WD40"/>
    <property type="match status" value="5"/>
</dbReference>
<dbReference type="Gene3D" id="2.130.10.10">
    <property type="entry name" value="YVTN repeat-like/Quinoprotein amine dehydrogenase"/>
    <property type="match status" value="1"/>
</dbReference>
<evidence type="ECO:0000313" key="11">
    <source>
        <dbReference type="EMBL" id="AFZ79305.1"/>
    </source>
</evidence>
<dbReference type="GeneID" id="15807237"/>
<dbReference type="GO" id="GO:0016740">
    <property type="term" value="F:transferase activity"/>
    <property type="evidence" value="ECO:0007669"/>
    <property type="project" value="UniProtKB-KW"/>
</dbReference>
<keyword evidence="12" id="KW-1185">Reference proteome</keyword>
<feature type="region of interest" description="Disordered" evidence="10">
    <location>
        <begin position="295"/>
        <end position="328"/>
    </location>
</feature>
<dbReference type="PANTHER" id="PTHR43979">
    <property type="entry name" value="PRE-MRNA-PROCESSING FACTOR 17"/>
    <property type="match status" value="1"/>
</dbReference>
<proteinExistence type="predicted"/>
<keyword evidence="5" id="KW-0677">Repeat</keyword>
<dbReference type="GO" id="GO:0000398">
    <property type="term" value="P:mRNA splicing, via spliceosome"/>
    <property type="evidence" value="ECO:0007669"/>
    <property type="project" value="InterPro"/>
</dbReference>
<evidence type="ECO:0000256" key="5">
    <source>
        <dbReference type="ARBA" id="ARBA00022737"/>
    </source>
</evidence>
<feature type="region of interest" description="Disordered" evidence="10">
    <location>
        <begin position="1"/>
        <end position="28"/>
    </location>
</feature>
<dbReference type="InterPro" id="IPR015943">
    <property type="entry name" value="WD40/YVTN_repeat-like_dom_sf"/>
</dbReference>